<keyword evidence="5 8" id="KW-1133">Transmembrane helix</keyword>
<proteinExistence type="inferred from homology"/>
<dbReference type="Pfam" id="PF09594">
    <property type="entry name" value="GT87"/>
    <property type="match status" value="1"/>
</dbReference>
<feature type="transmembrane region" description="Helical" evidence="8">
    <location>
        <begin position="349"/>
        <end position="369"/>
    </location>
</feature>
<evidence type="ECO:0000256" key="7">
    <source>
        <dbReference type="ARBA" id="ARBA00024033"/>
    </source>
</evidence>
<keyword evidence="6 8" id="KW-0472">Membrane</keyword>
<dbReference type="InterPro" id="IPR018584">
    <property type="entry name" value="GT87"/>
</dbReference>
<dbReference type="RefSeq" id="WP_022214433.1">
    <property type="nucleotide sequence ID" value="NZ_JBBMEI010000037.1"/>
</dbReference>
<feature type="transmembrane region" description="Helical" evidence="8">
    <location>
        <begin position="269"/>
        <end position="291"/>
    </location>
</feature>
<name>A0ABV1AMX5_9FIRM</name>
<accession>A0ABV1AMX5</accession>
<organism evidence="9 10">
    <name type="scientific">Blautia intestinihominis</name>
    <dbReference type="NCBI Taxonomy" id="3133152"/>
    <lineage>
        <taxon>Bacteria</taxon>
        <taxon>Bacillati</taxon>
        <taxon>Bacillota</taxon>
        <taxon>Clostridia</taxon>
        <taxon>Lachnospirales</taxon>
        <taxon>Lachnospiraceae</taxon>
        <taxon>Blautia</taxon>
    </lineage>
</organism>
<reference evidence="9 10" key="1">
    <citation type="submission" date="2024-03" db="EMBL/GenBank/DDBJ databases">
        <title>Human intestinal bacterial collection.</title>
        <authorList>
            <person name="Pauvert C."/>
            <person name="Hitch T.C.A."/>
            <person name="Clavel T."/>
        </authorList>
    </citation>
    <scope>NUCLEOTIDE SEQUENCE [LARGE SCALE GENOMIC DNA]</scope>
    <source>
        <strain evidence="9 10">CLA-AA-H95</strain>
    </source>
</reference>
<keyword evidence="4 8" id="KW-0812">Transmembrane</keyword>
<feature type="transmembrane region" description="Helical" evidence="8">
    <location>
        <begin position="120"/>
        <end position="140"/>
    </location>
</feature>
<evidence type="ECO:0000313" key="10">
    <source>
        <dbReference type="Proteomes" id="UP001446032"/>
    </source>
</evidence>
<comment type="caution">
    <text evidence="9">The sequence shown here is derived from an EMBL/GenBank/DDBJ whole genome shotgun (WGS) entry which is preliminary data.</text>
</comment>
<keyword evidence="10" id="KW-1185">Reference proteome</keyword>
<evidence type="ECO:0000256" key="1">
    <source>
        <dbReference type="ARBA" id="ARBA00004651"/>
    </source>
</evidence>
<feature type="transmembrane region" description="Helical" evidence="8">
    <location>
        <begin position="229"/>
        <end position="249"/>
    </location>
</feature>
<dbReference type="EMBL" id="JBBMEI010000037">
    <property type="protein sequence ID" value="MEQ2359040.1"/>
    <property type="molecule type" value="Genomic_DNA"/>
</dbReference>
<feature type="transmembrane region" description="Helical" evidence="8">
    <location>
        <begin position="401"/>
        <end position="418"/>
    </location>
</feature>
<keyword evidence="3" id="KW-0808">Transferase</keyword>
<evidence type="ECO:0000256" key="5">
    <source>
        <dbReference type="ARBA" id="ARBA00022989"/>
    </source>
</evidence>
<evidence type="ECO:0000256" key="3">
    <source>
        <dbReference type="ARBA" id="ARBA00022679"/>
    </source>
</evidence>
<comment type="similarity">
    <text evidence="7">Belongs to the glycosyltransferase 87 family.</text>
</comment>
<dbReference type="Proteomes" id="UP001446032">
    <property type="component" value="Unassembled WGS sequence"/>
</dbReference>
<evidence type="ECO:0000313" key="9">
    <source>
        <dbReference type="EMBL" id="MEQ2359040.1"/>
    </source>
</evidence>
<keyword evidence="2" id="KW-1003">Cell membrane</keyword>
<evidence type="ECO:0000256" key="2">
    <source>
        <dbReference type="ARBA" id="ARBA00022475"/>
    </source>
</evidence>
<protein>
    <submittedName>
        <fullName evidence="9">Glycosyltransferase 87 family protein</fullName>
    </submittedName>
</protein>
<gene>
    <name evidence="9" type="ORF">WMO75_12010</name>
</gene>
<evidence type="ECO:0000256" key="4">
    <source>
        <dbReference type="ARBA" id="ARBA00022692"/>
    </source>
</evidence>
<feature type="transmembrane region" description="Helical" evidence="8">
    <location>
        <begin position="439"/>
        <end position="462"/>
    </location>
</feature>
<feature type="transmembrane region" description="Helical" evidence="8">
    <location>
        <begin position="303"/>
        <end position="321"/>
    </location>
</feature>
<feature type="transmembrane region" description="Helical" evidence="8">
    <location>
        <begin position="194"/>
        <end position="217"/>
    </location>
</feature>
<comment type="subcellular location">
    <subcellularLocation>
        <location evidence="1">Cell membrane</location>
        <topology evidence="1">Multi-pass membrane protein</topology>
    </subcellularLocation>
</comment>
<sequence>MKEKAAKKQSFLNRKRAEWKEMKLWNGNELCKVDWIVSILILTVLFFTCVHSDVKLTGNRSFLMYKHFSDFYQASYEQSGGYWANYLPSTFIAYAIWNLPLYLTGHAPEAILTNSFVNLMWYKLLPVIVYFITAQLIYHIGKEMGFGEKKSLLCKFAFLVFPMGVFSQFIFSQYDIFTVFFMVLGLYFFLKNRMWQFALAFGMACTFKYHAALYFLTLLLLKEKKIRNLIRYAVIMAIPLMVEILPNIGSEAFRRNVFGFSALEYVKKPFTVGFFSGINLMAAVAAFVLVWAYQKKVEEEETLASWAVFFCVAVSFSVFGFSTWNPQWVLLMAPFLVLNIFMNENGNLLLMITNIFMLAMYIFCSQSMVDERVLNGGILKYILKDRNFAVRMWDVYRFHDQELLCTAMWIVLLLYVVFGHPRYHKKKGSIISRGLVWQIRAAFLFGVAAFVLPMSVCAMGVLQGKTVFFDNSRQNMEMENVVMLERDHPIIQEFTVSGNKISDIKIRVYTETDLDLYSLKVVLRDKESGEVVYESEGDTYGLKENTALYSFLKHSVDVESGRTYQLEITSDAPQNSGIGLYCVEAGKALAQLVEPRSEEHEEKRSLQMCITGVE</sequence>
<evidence type="ECO:0000256" key="8">
    <source>
        <dbReference type="SAM" id="Phobius"/>
    </source>
</evidence>
<evidence type="ECO:0000256" key="6">
    <source>
        <dbReference type="ARBA" id="ARBA00023136"/>
    </source>
</evidence>